<evidence type="ECO:0000256" key="1">
    <source>
        <dbReference type="ARBA" id="ARBA00004613"/>
    </source>
</evidence>
<keyword evidence="3" id="KW-0175">Coiled coil</keyword>
<feature type="signal peptide" evidence="4">
    <location>
        <begin position="1"/>
        <end position="22"/>
    </location>
</feature>
<dbReference type="GO" id="GO:0005581">
    <property type="term" value="C:collagen trimer"/>
    <property type="evidence" value="ECO:0007669"/>
    <property type="project" value="UniProtKB-KW"/>
</dbReference>
<dbReference type="PANTHER" id="PTHR15427">
    <property type="entry name" value="EMILIN ELASTIN MICROFIBRIL INTERFACE-LOCATED PROTEIN ELASTIN MICROFIBRIL INTERFACER"/>
    <property type="match status" value="1"/>
</dbReference>
<evidence type="ECO:0000313" key="6">
    <source>
        <dbReference type="EMBL" id="CAG2253763.1"/>
    </source>
</evidence>
<keyword evidence="2" id="KW-0964">Secreted</keyword>
<accession>A0A8S3VAL9</accession>
<dbReference type="SMART" id="SM00110">
    <property type="entry name" value="C1Q"/>
    <property type="match status" value="1"/>
</dbReference>
<dbReference type="PROSITE" id="PS50871">
    <property type="entry name" value="C1Q"/>
    <property type="match status" value="1"/>
</dbReference>
<dbReference type="InterPro" id="IPR008983">
    <property type="entry name" value="Tumour_necrosis_fac-like_dom"/>
</dbReference>
<protein>
    <submittedName>
        <fullName evidence="6">COL8A</fullName>
    </submittedName>
</protein>
<dbReference type="InterPro" id="IPR050392">
    <property type="entry name" value="Collagen/C1q_domain"/>
</dbReference>
<evidence type="ECO:0000256" key="2">
    <source>
        <dbReference type="ARBA" id="ARBA00022525"/>
    </source>
</evidence>
<evidence type="ECO:0000313" key="7">
    <source>
        <dbReference type="Proteomes" id="UP000683360"/>
    </source>
</evidence>
<dbReference type="Proteomes" id="UP000683360">
    <property type="component" value="Unassembled WGS sequence"/>
</dbReference>
<reference evidence="6" key="1">
    <citation type="submission" date="2021-03" db="EMBL/GenBank/DDBJ databases">
        <authorList>
            <person name="Bekaert M."/>
        </authorList>
    </citation>
    <scope>NUCLEOTIDE SEQUENCE</scope>
</reference>
<evidence type="ECO:0000256" key="4">
    <source>
        <dbReference type="SAM" id="SignalP"/>
    </source>
</evidence>
<sequence>MNSNFNFAIIALLCTCFLGVHAEISQTDGEVAKLWKELNELKAVLTENRLDLFNTRRELEGTKDVLAETRVRLEIMEEKEEKSTETLIETRRDLFRTQRDLTETKKLVERNKGLFDVIHTTNNQKRLLDSTDVLHQVQVDVQNLKANLATVQSQVKTSNSQTPRIGFTSVISKDVVNLGDDQIIRFDRVYTNEGSDYNGQTGIFTCEIPGLYVFYVHTLAEPGKNLETVISKNLQTMAVTYAYDKEAFSSGSNMAVMTLQSGDTVLVRSRGSAHAHNGSVIDFWYTSFSGFLIAP</sequence>
<gene>
    <name evidence="6" type="ORF">MEDL_65282</name>
</gene>
<dbReference type="Pfam" id="PF00386">
    <property type="entry name" value="C1q"/>
    <property type="match status" value="1"/>
</dbReference>
<keyword evidence="4" id="KW-0732">Signal</keyword>
<feature type="domain" description="C1q" evidence="5">
    <location>
        <begin position="160"/>
        <end position="295"/>
    </location>
</feature>
<comment type="caution">
    <text evidence="6">The sequence shown here is derived from an EMBL/GenBank/DDBJ whole genome shotgun (WGS) entry which is preliminary data.</text>
</comment>
<dbReference type="PRINTS" id="PR00007">
    <property type="entry name" value="COMPLEMNTC1Q"/>
</dbReference>
<evidence type="ECO:0000256" key="3">
    <source>
        <dbReference type="SAM" id="Coils"/>
    </source>
</evidence>
<evidence type="ECO:0000259" key="5">
    <source>
        <dbReference type="PROSITE" id="PS50871"/>
    </source>
</evidence>
<dbReference type="Gene3D" id="2.60.120.40">
    <property type="match status" value="1"/>
</dbReference>
<name>A0A8S3VAL9_MYTED</name>
<feature type="chain" id="PRO_5035859982" evidence="4">
    <location>
        <begin position="23"/>
        <end position="295"/>
    </location>
</feature>
<keyword evidence="7" id="KW-1185">Reference proteome</keyword>
<dbReference type="PANTHER" id="PTHR15427:SF33">
    <property type="entry name" value="COLLAGEN IV NC1 DOMAIN-CONTAINING PROTEIN"/>
    <property type="match status" value="1"/>
</dbReference>
<dbReference type="OrthoDB" id="6117751at2759"/>
<comment type="subcellular location">
    <subcellularLocation>
        <location evidence="1">Secreted</location>
    </subcellularLocation>
</comment>
<dbReference type="EMBL" id="CAJPWZ010003167">
    <property type="protein sequence ID" value="CAG2253763.1"/>
    <property type="molecule type" value="Genomic_DNA"/>
</dbReference>
<organism evidence="6 7">
    <name type="scientific">Mytilus edulis</name>
    <name type="common">Blue mussel</name>
    <dbReference type="NCBI Taxonomy" id="6550"/>
    <lineage>
        <taxon>Eukaryota</taxon>
        <taxon>Metazoa</taxon>
        <taxon>Spiralia</taxon>
        <taxon>Lophotrochozoa</taxon>
        <taxon>Mollusca</taxon>
        <taxon>Bivalvia</taxon>
        <taxon>Autobranchia</taxon>
        <taxon>Pteriomorphia</taxon>
        <taxon>Mytilida</taxon>
        <taxon>Mytiloidea</taxon>
        <taxon>Mytilidae</taxon>
        <taxon>Mytilinae</taxon>
        <taxon>Mytilus</taxon>
    </lineage>
</organism>
<proteinExistence type="predicted"/>
<dbReference type="InterPro" id="IPR001073">
    <property type="entry name" value="C1q_dom"/>
</dbReference>
<feature type="coiled-coil region" evidence="3">
    <location>
        <begin position="134"/>
        <end position="161"/>
    </location>
</feature>
<dbReference type="AlphaFoldDB" id="A0A8S3VAL9"/>
<dbReference type="SUPFAM" id="SSF49842">
    <property type="entry name" value="TNF-like"/>
    <property type="match status" value="1"/>
</dbReference>